<dbReference type="OrthoDB" id="47007at2759"/>
<dbReference type="InterPro" id="IPR020904">
    <property type="entry name" value="Sc_DH/Rdtase_CS"/>
</dbReference>
<organism evidence="4 5">
    <name type="scientific">Polyplosphaeria fusca</name>
    <dbReference type="NCBI Taxonomy" id="682080"/>
    <lineage>
        <taxon>Eukaryota</taxon>
        <taxon>Fungi</taxon>
        <taxon>Dikarya</taxon>
        <taxon>Ascomycota</taxon>
        <taxon>Pezizomycotina</taxon>
        <taxon>Dothideomycetes</taxon>
        <taxon>Pleosporomycetidae</taxon>
        <taxon>Pleosporales</taxon>
        <taxon>Tetraplosphaeriaceae</taxon>
        <taxon>Polyplosphaeria</taxon>
    </lineage>
</organism>
<keyword evidence="3" id="KW-0560">Oxidoreductase</keyword>
<evidence type="ECO:0000256" key="2">
    <source>
        <dbReference type="ARBA" id="ARBA00022857"/>
    </source>
</evidence>
<dbReference type="FunFam" id="3.40.50.720:FF:000084">
    <property type="entry name" value="Short-chain dehydrogenase reductase"/>
    <property type="match status" value="1"/>
</dbReference>
<dbReference type="AlphaFoldDB" id="A0A9P4QJJ5"/>
<keyword evidence="2" id="KW-0521">NADP</keyword>
<dbReference type="EMBL" id="ML996329">
    <property type="protein sequence ID" value="KAF2727490.1"/>
    <property type="molecule type" value="Genomic_DNA"/>
</dbReference>
<dbReference type="PANTHER" id="PTHR48107:SF7">
    <property type="entry name" value="RE15974P"/>
    <property type="match status" value="1"/>
</dbReference>
<accession>A0A9P4QJJ5</accession>
<dbReference type="PRINTS" id="PR00080">
    <property type="entry name" value="SDRFAMILY"/>
</dbReference>
<evidence type="ECO:0000256" key="3">
    <source>
        <dbReference type="ARBA" id="ARBA00023002"/>
    </source>
</evidence>
<dbReference type="Gene3D" id="3.40.50.720">
    <property type="entry name" value="NAD(P)-binding Rossmann-like Domain"/>
    <property type="match status" value="1"/>
</dbReference>
<sequence>MSSPLPLAGKTALVTGASKGIGAATVLELSSLGANVVINYSSAAAPADALVEKIGSDRAIAVKANAGSIPDIERLVQQTVDRFGGIDILVANAGILPMKDLEHTTEEDFDATIALNVKGPYFLVQKALPHIRPSAHIILLSTSLCTASTVTPPYLLYNTSKGAIEQMTRVLAKDLGRRGIVVNAVAPGPTGTDLFFKGKSEDVLKMIAGGNPAGRIGTPGEVAGVVGWLAGSGSGWVNGQVLRVNGGMTVG</sequence>
<reference evidence="4" key="1">
    <citation type="journal article" date="2020" name="Stud. Mycol.">
        <title>101 Dothideomycetes genomes: a test case for predicting lifestyles and emergence of pathogens.</title>
        <authorList>
            <person name="Haridas S."/>
            <person name="Albert R."/>
            <person name="Binder M."/>
            <person name="Bloem J."/>
            <person name="Labutti K."/>
            <person name="Salamov A."/>
            <person name="Andreopoulos B."/>
            <person name="Baker S."/>
            <person name="Barry K."/>
            <person name="Bills G."/>
            <person name="Bluhm B."/>
            <person name="Cannon C."/>
            <person name="Castanera R."/>
            <person name="Culley D."/>
            <person name="Daum C."/>
            <person name="Ezra D."/>
            <person name="Gonzalez J."/>
            <person name="Henrissat B."/>
            <person name="Kuo A."/>
            <person name="Liang C."/>
            <person name="Lipzen A."/>
            <person name="Lutzoni F."/>
            <person name="Magnuson J."/>
            <person name="Mondo S."/>
            <person name="Nolan M."/>
            <person name="Ohm R."/>
            <person name="Pangilinan J."/>
            <person name="Park H.-J."/>
            <person name="Ramirez L."/>
            <person name="Alfaro M."/>
            <person name="Sun H."/>
            <person name="Tritt A."/>
            <person name="Yoshinaga Y."/>
            <person name="Zwiers L.-H."/>
            <person name="Turgeon B."/>
            <person name="Goodwin S."/>
            <person name="Spatafora J."/>
            <person name="Crous P."/>
            <person name="Grigoriev I."/>
        </authorList>
    </citation>
    <scope>NUCLEOTIDE SEQUENCE</scope>
    <source>
        <strain evidence="4">CBS 125425</strain>
    </source>
</reference>
<dbReference type="Proteomes" id="UP000799444">
    <property type="component" value="Unassembled WGS sequence"/>
</dbReference>
<evidence type="ECO:0000313" key="4">
    <source>
        <dbReference type="EMBL" id="KAF2727490.1"/>
    </source>
</evidence>
<name>A0A9P4QJJ5_9PLEO</name>
<comment type="caution">
    <text evidence="4">The sequence shown here is derived from an EMBL/GenBank/DDBJ whole genome shotgun (WGS) entry which is preliminary data.</text>
</comment>
<keyword evidence="5" id="KW-1185">Reference proteome</keyword>
<dbReference type="Pfam" id="PF13561">
    <property type="entry name" value="adh_short_C2"/>
    <property type="match status" value="1"/>
</dbReference>
<dbReference type="PROSITE" id="PS00061">
    <property type="entry name" value="ADH_SHORT"/>
    <property type="match status" value="1"/>
</dbReference>
<dbReference type="InterPro" id="IPR036291">
    <property type="entry name" value="NAD(P)-bd_dom_sf"/>
</dbReference>
<evidence type="ECO:0000313" key="5">
    <source>
        <dbReference type="Proteomes" id="UP000799444"/>
    </source>
</evidence>
<dbReference type="InterPro" id="IPR002347">
    <property type="entry name" value="SDR_fam"/>
</dbReference>
<evidence type="ECO:0000256" key="1">
    <source>
        <dbReference type="ARBA" id="ARBA00006484"/>
    </source>
</evidence>
<protein>
    <submittedName>
        <fullName evidence="4">NAD(P)-binding protein</fullName>
    </submittedName>
</protein>
<dbReference type="PANTHER" id="PTHR48107">
    <property type="entry name" value="NADPH-DEPENDENT ALDEHYDE REDUCTASE-LIKE PROTEIN, CHLOROPLASTIC-RELATED"/>
    <property type="match status" value="1"/>
</dbReference>
<gene>
    <name evidence="4" type="ORF">EJ04DRAFT_451225</name>
</gene>
<dbReference type="SUPFAM" id="SSF51735">
    <property type="entry name" value="NAD(P)-binding Rossmann-fold domains"/>
    <property type="match status" value="1"/>
</dbReference>
<dbReference type="GO" id="GO:0016614">
    <property type="term" value="F:oxidoreductase activity, acting on CH-OH group of donors"/>
    <property type="evidence" value="ECO:0007669"/>
    <property type="project" value="UniProtKB-ARBA"/>
</dbReference>
<dbReference type="PRINTS" id="PR00081">
    <property type="entry name" value="GDHRDH"/>
</dbReference>
<proteinExistence type="inferred from homology"/>
<comment type="similarity">
    <text evidence="1">Belongs to the short-chain dehydrogenases/reductases (SDR) family.</text>
</comment>